<dbReference type="OrthoDB" id="70250at2759"/>
<feature type="transmembrane region" description="Helical" evidence="1">
    <location>
        <begin position="179"/>
        <end position="199"/>
    </location>
</feature>
<gene>
    <name evidence="2" type="ORF">AW171_hschr2163</name>
</gene>
<dbReference type="GO" id="GO:0006506">
    <property type="term" value="P:GPI anchor biosynthetic process"/>
    <property type="evidence" value="ECO:0007669"/>
    <property type="project" value="InterPro"/>
</dbReference>
<keyword evidence="3" id="KW-1185">Reference proteome</keyword>
<dbReference type="Pfam" id="PF05024">
    <property type="entry name" value="Gpi1"/>
    <property type="match status" value="1"/>
</dbReference>
<dbReference type="InterPro" id="IPR007720">
    <property type="entry name" value="PigQ/GPI1"/>
</dbReference>
<sequence length="618" mass="71806">MVYVYWPKYLLRKADPGERLVVIAHKSEHTDFVVLSLVKEGHYTRNVQKPYVRIGIQDKACGFTYELGKDKNTEVKIIEFTPPKLTLMQFFSLEPISLILPEKMATDPFDGDPKACNFAKLEQYKEVRSKDTLRVTLNVINMYYRHLEAFNQRYVQYAENRVDLTKYWMNTKKWTRKALLYKFACQVILYVVMAVRLTAGNLSALLNWSKLSLISFSVTMQQVDLRAQQLCYIPVQYMRINGSEILRTATPRLNDGEISRNERASPSRHQRRRSSVSFQTLPCEFYPDYIRLYNTLWLIANDISLGMTFGALLLEKREAIAISLHTFLRTVLYVQPMRITKFLDENPFGIKLNGELSKFLSELFIWIMEFIYLLFIEPLTVTTTLDKIVTIIAHCATLFGVTFALALTVDIILLLSLHISLFYVISAKLYRWQITLMKTLFYLFCGKKINVLRNRIDNYTFQLDQMLMGTLLFIVLIFLFPTVLAFYLTYTLMKSAIVVIATLLVSTMALLNHFPLFALLLRIKDPKRLPGGISIAVKGSNYSLENNPLQISMMFKPYSELMASLADNFMFVKLFHQIIVGLPIMVHRINLYEMLYSSLPTKPINARILWKELRKLMT</sequence>
<dbReference type="GO" id="GO:0005783">
    <property type="term" value="C:endoplasmic reticulum"/>
    <property type="evidence" value="ECO:0007669"/>
    <property type="project" value="TreeGrafter"/>
</dbReference>
<dbReference type="GeneID" id="28721799"/>
<feature type="transmembrane region" description="Helical" evidence="1">
    <location>
        <begin position="359"/>
        <end position="376"/>
    </location>
</feature>
<accession>A0A109UWW8</accession>
<keyword evidence="1" id="KW-0472">Membrane</keyword>
<dbReference type="Proteomes" id="UP000243052">
    <property type="component" value="Chromosome ii"/>
</dbReference>
<proteinExistence type="predicted"/>
<keyword evidence="1" id="KW-0812">Transmembrane</keyword>
<dbReference type="GO" id="GO:0016020">
    <property type="term" value="C:membrane"/>
    <property type="evidence" value="ECO:0007669"/>
    <property type="project" value="InterPro"/>
</dbReference>
<feature type="transmembrane region" description="Helical" evidence="1">
    <location>
        <begin position="496"/>
        <end position="521"/>
    </location>
</feature>
<keyword evidence="1" id="KW-1133">Transmembrane helix</keyword>
<organism evidence="2 3">
    <name type="scientific">Eremothecium sinecaudum</name>
    <dbReference type="NCBI Taxonomy" id="45286"/>
    <lineage>
        <taxon>Eukaryota</taxon>
        <taxon>Fungi</taxon>
        <taxon>Dikarya</taxon>
        <taxon>Ascomycota</taxon>
        <taxon>Saccharomycotina</taxon>
        <taxon>Saccharomycetes</taxon>
        <taxon>Saccharomycetales</taxon>
        <taxon>Saccharomycetaceae</taxon>
        <taxon>Eremothecium</taxon>
    </lineage>
</organism>
<evidence type="ECO:0000313" key="3">
    <source>
        <dbReference type="Proteomes" id="UP000243052"/>
    </source>
</evidence>
<evidence type="ECO:0000256" key="1">
    <source>
        <dbReference type="SAM" id="Phobius"/>
    </source>
</evidence>
<dbReference type="STRING" id="45286.A0A109UWW8"/>
<feature type="transmembrane region" description="Helical" evidence="1">
    <location>
        <begin position="429"/>
        <end position="445"/>
    </location>
</feature>
<feature type="transmembrane region" description="Helical" evidence="1">
    <location>
        <begin position="466"/>
        <end position="490"/>
    </location>
</feature>
<dbReference type="PANTHER" id="PTHR21329">
    <property type="entry name" value="PHOSPHATIDYLINOSITOL N-ACETYLGLUCOSAMINYLTRANSFERASE SUBUNIT Q-RELATED"/>
    <property type="match status" value="1"/>
</dbReference>
<dbReference type="AlphaFoldDB" id="A0A109UWW8"/>
<name>A0A109UWW8_9SACH</name>
<evidence type="ECO:0000313" key="2">
    <source>
        <dbReference type="EMBL" id="AMD18652.1"/>
    </source>
</evidence>
<reference evidence="2 3" key="1">
    <citation type="submission" date="2016-01" db="EMBL/GenBank/DDBJ databases">
        <title>Genome sequence of the yeast Holleya sinecauda.</title>
        <authorList>
            <person name="Dietrich F.S."/>
        </authorList>
    </citation>
    <scope>NUCLEOTIDE SEQUENCE [LARGE SCALE GENOMIC DNA]</scope>
    <source>
        <strain evidence="2 3">ATCC 58844</strain>
    </source>
</reference>
<protein>
    <submittedName>
        <fullName evidence="2">HBL250Wp</fullName>
    </submittedName>
</protein>
<dbReference type="EMBL" id="CP014242">
    <property type="protein sequence ID" value="AMD18652.1"/>
    <property type="molecule type" value="Genomic_DNA"/>
</dbReference>
<dbReference type="PANTHER" id="PTHR21329:SF3">
    <property type="entry name" value="PHOSPHATIDYLINOSITOL N-ACETYLGLUCOSAMINYLTRANSFERASE SUBUNIT Q"/>
    <property type="match status" value="1"/>
</dbReference>
<feature type="transmembrane region" description="Helical" evidence="1">
    <location>
        <begin position="388"/>
        <end position="417"/>
    </location>
</feature>
<dbReference type="RefSeq" id="XP_017985648.1">
    <property type="nucleotide sequence ID" value="XM_018130256.1"/>
</dbReference>